<accession>A0A8H6AIN2</accession>
<sequence>MSIRWTLNHVTSAIINLERKYNAVLKKRTHKLRVHRIKLHLQYKRNDSQLSNIYPTTRKNQQAPTRLAGAAVEFIILENVVRLST</sequence>
<name>A0A8H6AIN2_9HELO</name>
<proteinExistence type="predicted"/>
<keyword evidence="2" id="KW-1185">Reference proteome</keyword>
<dbReference type="RefSeq" id="XP_037187041.1">
    <property type="nucleotide sequence ID" value="XM_037337661.1"/>
</dbReference>
<reference evidence="1 2" key="1">
    <citation type="journal article" date="2020" name="Phytopathology">
        <title>A high-quality genome resource of Botrytis fragariae, a new and rapidly spreading fungal pathogen causing strawberry gray mold in the U.S.A.</title>
        <authorList>
            <person name="Wu Y."/>
            <person name="Saski C.A."/>
            <person name="Schnabel G."/>
            <person name="Xiao S."/>
            <person name="Hu M."/>
        </authorList>
    </citation>
    <scope>NUCLEOTIDE SEQUENCE [LARGE SCALE GENOMIC DNA]</scope>
    <source>
        <strain evidence="1 2">BVB16</strain>
    </source>
</reference>
<evidence type="ECO:0000313" key="1">
    <source>
        <dbReference type="EMBL" id="KAF5868092.1"/>
    </source>
</evidence>
<comment type="caution">
    <text evidence="1">The sequence shown here is derived from an EMBL/GenBank/DDBJ whole genome shotgun (WGS) entry which is preliminary data.</text>
</comment>
<gene>
    <name evidence="1" type="ORF">Bfra_007287</name>
</gene>
<dbReference type="AlphaFoldDB" id="A0A8H6AIN2"/>
<protein>
    <submittedName>
        <fullName evidence="1">Uncharacterized protein</fullName>
    </submittedName>
</protein>
<dbReference type="EMBL" id="JABFCT010000026">
    <property type="protein sequence ID" value="KAF5868092.1"/>
    <property type="molecule type" value="Genomic_DNA"/>
</dbReference>
<dbReference type="Proteomes" id="UP000531561">
    <property type="component" value="Unassembled WGS sequence"/>
</dbReference>
<dbReference type="GeneID" id="59261353"/>
<evidence type="ECO:0000313" key="2">
    <source>
        <dbReference type="Proteomes" id="UP000531561"/>
    </source>
</evidence>
<organism evidence="1 2">
    <name type="scientific">Botrytis fragariae</name>
    <dbReference type="NCBI Taxonomy" id="1964551"/>
    <lineage>
        <taxon>Eukaryota</taxon>
        <taxon>Fungi</taxon>
        <taxon>Dikarya</taxon>
        <taxon>Ascomycota</taxon>
        <taxon>Pezizomycotina</taxon>
        <taxon>Leotiomycetes</taxon>
        <taxon>Helotiales</taxon>
        <taxon>Sclerotiniaceae</taxon>
        <taxon>Botrytis</taxon>
    </lineage>
</organism>